<gene>
    <name evidence="12" type="ordered locus">DEHA2G21912g</name>
</gene>
<keyword evidence="8" id="KW-0627">Porphyrin biosynthesis</keyword>
<dbReference type="InterPro" id="IPR050161">
    <property type="entry name" value="Siro_Cobalamin_biosynth"/>
</dbReference>
<dbReference type="OrthoDB" id="508204at2759"/>
<keyword evidence="6" id="KW-0949">S-adenosyl-L-methionine</keyword>
<dbReference type="SUPFAM" id="SSF75615">
    <property type="entry name" value="Siroheme synthase middle domains-like"/>
    <property type="match status" value="1"/>
</dbReference>
<keyword evidence="3" id="KW-0489">Methyltransferase</keyword>
<evidence type="ECO:0000313" key="13">
    <source>
        <dbReference type="Proteomes" id="UP000000599"/>
    </source>
</evidence>
<dbReference type="EMBL" id="CR382139">
    <property type="protein sequence ID" value="CAG91006.2"/>
    <property type="molecule type" value="Genomic_DNA"/>
</dbReference>
<dbReference type="PIRSF" id="PIRSF036555">
    <property type="entry name" value="SUMT_yeast"/>
    <property type="match status" value="1"/>
</dbReference>
<evidence type="ECO:0000256" key="10">
    <source>
        <dbReference type="ARBA" id="ARBA00055636"/>
    </source>
</evidence>
<evidence type="ECO:0000256" key="2">
    <source>
        <dbReference type="ARBA" id="ARBA00012162"/>
    </source>
</evidence>
<dbReference type="CDD" id="cd11642">
    <property type="entry name" value="SUMT"/>
    <property type="match status" value="1"/>
</dbReference>
<evidence type="ECO:0000313" key="12">
    <source>
        <dbReference type="EMBL" id="CAG91006.2"/>
    </source>
</evidence>
<dbReference type="PANTHER" id="PTHR45790">
    <property type="entry name" value="SIROHEME SYNTHASE-RELATED"/>
    <property type="match status" value="1"/>
</dbReference>
<evidence type="ECO:0000256" key="1">
    <source>
        <dbReference type="ARBA" id="ARBA00005879"/>
    </source>
</evidence>
<dbReference type="GO" id="GO:0032259">
    <property type="term" value="P:methylation"/>
    <property type="evidence" value="ECO:0007669"/>
    <property type="project" value="UniProtKB-KW"/>
</dbReference>
<dbReference type="Gene3D" id="3.30.950.10">
    <property type="entry name" value="Methyltransferase, Cobalt-precorrin-4 Transmethylase, Domain 2"/>
    <property type="match status" value="1"/>
</dbReference>
<dbReference type="InterPro" id="IPR012066">
    <property type="entry name" value="Met1_fungi"/>
</dbReference>
<dbReference type="SUPFAM" id="SSF53790">
    <property type="entry name" value="Tetrapyrrole methylase"/>
    <property type="match status" value="1"/>
</dbReference>
<dbReference type="FunFam" id="3.40.1010.10:FF:000006">
    <property type="entry name" value="Siroheme synthase, putative"/>
    <property type="match status" value="1"/>
</dbReference>
<dbReference type="PANTHER" id="PTHR45790:SF6">
    <property type="entry name" value="UROPORPHYRINOGEN-III C-METHYLTRANSFERASE"/>
    <property type="match status" value="1"/>
</dbReference>
<keyword evidence="4" id="KW-0028">Amino-acid biosynthesis</keyword>
<dbReference type="GeneID" id="2905446"/>
<reference evidence="12 13" key="1">
    <citation type="journal article" date="2004" name="Nature">
        <title>Genome evolution in yeasts.</title>
        <authorList>
            <consortium name="Genolevures"/>
            <person name="Dujon B."/>
            <person name="Sherman D."/>
            <person name="Fischer G."/>
            <person name="Durrens P."/>
            <person name="Casaregola S."/>
            <person name="Lafontaine I."/>
            <person name="de Montigny J."/>
            <person name="Marck C."/>
            <person name="Neuveglise C."/>
            <person name="Talla E."/>
            <person name="Goffard N."/>
            <person name="Frangeul L."/>
            <person name="Aigle M."/>
            <person name="Anthouard V."/>
            <person name="Babour A."/>
            <person name="Barbe V."/>
            <person name="Barnay S."/>
            <person name="Blanchin S."/>
            <person name="Beckerich J.M."/>
            <person name="Beyne E."/>
            <person name="Bleykasten C."/>
            <person name="Boisrame A."/>
            <person name="Boyer J."/>
            <person name="Cattolico L."/>
            <person name="Confanioleri F."/>
            <person name="de Daruvar A."/>
            <person name="Despons L."/>
            <person name="Fabre E."/>
            <person name="Fairhead C."/>
            <person name="Ferry-Dumazet H."/>
            <person name="Groppi A."/>
            <person name="Hantraye F."/>
            <person name="Hennequin C."/>
            <person name="Jauniaux N."/>
            <person name="Joyet P."/>
            <person name="Kachouri R."/>
            <person name="Kerrest A."/>
            <person name="Koszul R."/>
            <person name="Lemaire M."/>
            <person name="Lesur I."/>
            <person name="Ma L."/>
            <person name="Muller H."/>
            <person name="Nicaud J.M."/>
            <person name="Nikolski M."/>
            <person name="Oztas S."/>
            <person name="Ozier-Kalogeropoulos O."/>
            <person name="Pellenz S."/>
            <person name="Potier S."/>
            <person name="Richard G.F."/>
            <person name="Straub M.L."/>
            <person name="Suleau A."/>
            <person name="Swennene D."/>
            <person name="Tekaia F."/>
            <person name="Wesolowski-Louvel M."/>
            <person name="Westhof E."/>
            <person name="Wirth B."/>
            <person name="Zeniou-Meyer M."/>
            <person name="Zivanovic I."/>
            <person name="Bolotin-Fukuhara M."/>
            <person name="Thierry A."/>
            <person name="Bouchier C."/>
            <person name="Caudron B."/>
            <person name="Scarpelli C."/>
            <person name="Gaillardin C."/>
            <person name="Weissenbach J."/>
            <person name="Wincker P."/>
            <person name="Souciet J.L."/>
        </authorList>
    </citation>
    <scope>NUCLEOTIDE SEQUENCE [LARGE SCALE GENOMIC DNA]</scope>
    <source>
        <strain evidence="13">ATCC 36239 / CBS 767 / BCRC 21394 / JCM 1990 / NBRC 0083 / IGC 2968</strain>
    </source>
</reference>
<keyword evidence="13" id="KW-1185">Reference proteome</keyword>
<dbReference type="KEGG" id="dha:DEHA2G21912g"/>
<dbReference type="FunCoup" id="Q6BH25">
    <property type="interactions" value="479"/>
</dbReference>
<comment type="function">
    <text evidence="10">Siroheme synthase involved in methionine biosynthesis.</text>
</comment>
<keyword evidence="7" id="KW-0486">Methionine biosynthesis</keyword>
<dbReference type="FunFam" id="3.30.950.10:FF:000005">
    <property type="entry name" value="Uroporphyrin-III c-methyltransferase, putative"/>
    <property type="match status" value="1"/>
</dbReference>
<evidence type="ECO:0000256" key="8">
    <source>
        <dbReference type="ARBA" id="ARBA00023244"/>
    </source>
</evidence>
<evidence type="ECO:0000256" key="4">
    <source>
        <dbReference type="ARBA" id="ARBA00022605"/>
    </source>
</evidence>
<dbReference type="Gene3D" id="3.40.1010.10">
    <property type="entry name" value="Cobalt-precorrin-4 Transmethylase, Domain 1"/>
    <property type="match status" value="1"/>
</dbReference>
<organism evidence="12 13">
    <name type="scientific">Debaryomyces hansenii (strain ATCC 36239 / CBS 767 / BCRC 21394 / JCM 1990 / NBRC 0083 / IGC 2968)</name>
    <name type="common">Yeast</name>
    <name type="synonym">Torulaspora hansenii</name>
    <dbReference type="NCBI Taxonomy" id="284592"/>
    <lineage>
        <taxon>Eukaryota</taxon>
        <taxon>Fungi</taxon>
        <taxon>Dikarya</taxon>
        <taxon>Ascomycota</taxon>
        <taxon>Saccharomycotina</taxon>
        <taxon>Pichiomycetes</taxon>
        <taxon>Debaryomycetaceae</taxon>
        <taxon>Debaryomyces</taxon>
    </lineage>
</organism>
<dbReference type="AlphaFoldDB" id="Q6BH25"/>
<dbReference type="InterPro" id="IPR014777">
    <property type="entry name" value="4pyrrole_Mease_sub1"/>
</dbReference>
<evidence type="ECO:0000256" key="5">
    <source>
        <dbReference type="ARBA" id="ARBA00022679"/>
    </source>
</evidence>
<dbReference type="eggNOG" id="KOG1527">
    <property type="taxonomic scope" value="Eukaryota"/>
</dbReference>
<dbReference type="InterPro" id="IPR035996">
    <property type="entry name" value="4pyrrol_Methylase_sf"/>
</dbReference>
<dbReference type="Pfam" id="PF13241">
    <property type="entry name" value="NAD_binding_7"/>
    <property type="match status" value="1"/>
</dbReference>
<evidence type="ECO:0000256" key="3">
    <source>
        <dbReference type="ARBA" id="ARBA00022603"/>
    </source>
</evidence>
<dbReference type="RefSeq" id="XP_462496.2">
    <property type="nucleotide sequence ID" value="XM_462496.1"/>
</dbReference>
<evidence type="ECO:0000256" key="7">
    <source>
        <dbReference type="ARBA" id="ARBA00023167"/>
    </source>
</evidence>
<dbReference type="Pfam" id="PF00590">
    <property type="entry name" value="TP_methylase"/>
    <property type="match status" value="1"/>
</dbReference>
<dbReference type="GO" id="GO:0004851">
    <property type="term" value="F:uroporphyrin-III C-methyltransferase activity"/>
    <property type="evidence" value="ECO:0007669"/>
    <property type="project" value="UniProtKB-EC"/>
</dbReference>
<dbReference type="GO" id="GO:0000103">
    <property type="term" value="P:sulfate assimilation"/>
    <property type="evidence" value="ECO:0007669"/>
    <property type="project" value="InterPro"/>
</dbReference>
<dbReference type="InterPro" id="IPR000878">
    <property type="entry name" value="4pyrrol_Mease"/>
</dbReference>
<dbReference type="Gene3D" id="3.40.50.720">
    <property type="entry name" value="NAD(P)-binding Rossmann-like Domain"/>
    <property type="match status" value="1"/>
</dbReference>
<sequence>MVDLIASFNCKGEHHLIIGISRVATNRMNSIINAGAKPILIADVPFGSLPTSIQHYIKSGIIKHLERNFKIVDLTLLGRAECNFIVDKVFVSVPMSQKEFKYKTYHECCRLRIPIHVSDSNEFSSFSILSTFTSGDFSVGVTTSGKGCKLSARILREMRNTLPPNINDICNNVGKLKAQIEEEDNLNSLDNNMSIVGENDEDATNTIELISLVKEFDMTKKQKRLQKMSWLLQTTEYFPLKALADMSLEGLNPKKNLNDFKESNAKGMMGTRKGSISLVGAGPGSVSLLTLGSLQKIQEADLVLADKLIPQEILNLIPGHTKLFISRKFPGNAEKAQEQLFQIALHSLMKGERVVRLKQGDPYIFGRGGEEYNFFSKHGFVPKIFAGITSALAAPLLGNISATFRGIADQILICTGTSKYGDFPNLPDFVRSRTVVFLMALHRVVNLVPILIDEKKWDPQVPVAVIERASFPDQRIIRTKLSFVAEAIVSCIPKPPGLLVVGYACQALVKPREGEKWVIEENLDNQY</sequence>
<dbReference type="Proteomes" id="UP000000599">
    <property type="component" value="Chromosome G"/>
</dbReference>
<feature type="domain" description="Tetrapyrrole methylase" evidence="11">
    <location>
        <begin position="276"/>
        <end position="482"/>
    </location>
</feature>
<dbReference type="GO" id="GO:0019354">
    <property type="term" value="P:siroheme biosynthetic process"/>
    <property type="evidence" value="ECO:0007669"/>
    <property type="project" value="InterPro"/>
</dbReference>
<dbReference type="HOGENOM" id="CLU_011276_2_2_1"/>
<evidence type="ECO:0000256" key="9">
    <source>
        <dbReference type="ARBA" id="ARBA00052360"/>
    </source>
</evidence>
<dbReference type="InterPro" id="IPR014776">
    <property type="entry name" value="4pyrrole_Mease_sub2"/>
</dbReference>
<proteinExistence type="inferred from homology"/>
<dbReference type="InterPro" id="IPR006366">
    <property type="entry name" value="CobA/CysG_C"/>
</dbReference>
<keyword evidence="5" id="KW-0808">Transferase</keyword>
<dbReference type="InParanoid" id="Q6BH25"/>
<dbReference type="EC" id="2.1.1.107" evidence="2"/>
<comment type="similarity">
    <text evidence="1">Belongs to the precorrin methyltransferase family.</text>
</comment>
<dbReference type="GO" id="GO:0009086">
    <property type="term" value="P:methionine biosynthetic process"/>
    <property type="evidence" value="ECO:0007669"/>
    <property type="project" value="UniProtKB-KW"/>
</dbReference>
<protein>
    <recommendedName>
        <fullName evidence="2">uroporphyrinogen-III C-methyltransferase</fullName>
        <ecNumber evidence="2">2.1.1.107</ecNumber>
    </recommendedName>
</protein>
<dbReference type="STRING" id="284592.Q6BH25"/>
<evidence type="ECO:0000256" key="6">
    <source>
        <dbReference type="ARBA" id="ARBA00022691"/>
    </source>
</evidence>
<dbReference type="OMA" id="CIHRIED"/>
<comment type="catalytic activity">
    <reaction evidence="9">
        <text>uroporphyrinogen III + 2 S-adenosyl-L-methionine = precorrin-2 + 2 S-adenosyl-L-homocysteine + H(+)</text>
        <dbReference type="Rhea" id="RHEA:32459"/>
        <dbReference type="ChEBI" id="CHEBI:15378"/>
        <dbReference type="ChEBI" id="CHEBI:57308"/>
        <dbReference type="ChEBI" id="CHEBI:57856"/>
        <dbReference type="ChEBI" id="CHEBI:58827"/>
        <dbReference type="ChEBI" id="CHEBI:59789"/>
        <dbReference type="EC" id="2.1.1.107"/>
    </reaction>
</comment>
<name>Q6BH25_DEBHA</name>
<accession>Q6BH25</accession>
<evidence type="ECO:0000259" key="11">
    <source>
        <dbReference type="Pfam" id="PF00590"/>
    </source>
</evidence>